<accession>A0ABW6RV99</accession>
<sequence length="1020" mass="110710">MSTKASALSQAWAEYLTWNDAVAEVIYPARDDGQPAYMDMEAAELHAIAEHANHVSEDSRGALAAVVRAVTVGANGNFSLENLGIRTKTWSSSKEKRHDPPPCLAFLALTVLAAEDMGTSDDDIAAHAYYPQLAKLLRRAKDDHGVRQQYPKYAEFLWRCVNRWLEDLDGERGIPTAYALTHRYIGLPVSQALVREGDRRKFPAMFAQFGLSPGMQIAPEDLVGYLDQWLSSEGSPASSYLRRLWGRQAARERIATVAAVELANWDGALADGSPMSVAGKSLATRAMVVVNVRNGFLNSSLDISLGLRPLSTEMDGQMQVRSTDGSWLDIGFSPGTAGLWRTSYSEAVDFRSMLEGVVLIRHAGAENGVEYQHFPRTVIPLVYNELQSAFVETERLELGVDSLLLVRSVAQTKVKTNVVEEVQGLLEQSARPGFQRINGFDGLPSGWVLFKDVQLFAAPNTQRLNELVPLARDQLTIAGGLRIPSRIRKWSSLSPPEVRAAVQSELSLRVTLTDSATDEAICEWRSDTGVLVAPLAESHLQDGDYRVSLFTGDKHNPVQQASIRLRSSKDVDAAWDRAPRLVYGLTDPSGAMSASEARGDEGGFVDGMTADGDSAVEPSIRATGKVIWSAPRPPVKRATIQIGTPDPSSCIVTGAHYLEFPIYFGHPQKGSKFIDGECKSCGLVKRYPSWPTKKRKTTDFGGSDGVIDVRDLEAIDQRTGPDWDAALDALMHLGGGPISSLESIALQLEGSSLFVDNFIRTLEALGHIAVERDELWRAARWEISPSCLAQTTGGAYRFTGFWPSEFVDGVVEQASKHGTRVSVGSEGLGPSTCAVSNLDDAADVMVVDPGISIVEQSGPRMLEALPRLSAVGAALPRTPMPGFQSAERFDVSSGSWVTTADPFVPGAYRLRRGFETTYLFRRAADVAAETAAIAPVHLVKHLAANDIGATLVSYRKEIETILLPQGSDLPGLYGRAIVAMSGHLPATKKLSMKDKPPRHCLAYTDIAPDSADLLVTLLAT</sequence>
<gene>
    <name evidence="1" type="ORF">ACFYXQ_03795</name>
</gene>
<comment type="caution">
    <text evidence="1">The sequence shown here is derived from an EMBL/GenBank/DDBJ whole genome shotgun (WGS) entry which is preliminary data.</text>
</comment>
<dbReference type="RefSeq" id="WP_387402560.1">
    <property type="nucleotide sequence ID" value="NZ_JBIAQY010000001.1"/>
</dbReference>
<evidence type="ECO:0000313" key="1">
    <source>
        <dbReference type="EMBL" id="MFF3566886.1"/>
    </source>
</evidence>
<name>A0ABW6RV99_9NOCA</name>
<organism evidence="1 2">
    <name type="scientific">Nocardia jiangxiensis</name>
    <dbReference type="NCBI Taxonomy" id="282685"/>
    <lineage>
        <taxon>Bacteria</taxon>
        <taxon>Bacillati</taxon>
        <taxon>Actinomycetota</taxon>
        <taxon>Actinomycetes</taxon>
        <taxon>Mycobacteriales</taxon>
        <taxon>Nocardiaceae</taxon>
        <taxon>Nocardia</taxon>
    </lineage>
</organism>
<keyword evidence="2" id="KW-1185">Reference proteome</keyword>
<evidence type="ECO:0000313" key="2">
    <source>
        <dbReference type="Proteomes" id="UP001601992"/>
    </source>
</evidence>
<dbReference type="EMBL" id="JBIAQY010000001">
    <property type="protein sequence ID" value="MFF3566886.1"/>
    <property type="molecule type" value="Genomic_DNA"/>
</dbReference>
<proteinExistence type="predicted"/>
<dbReference type="Proteomes" id="UP001601992">
    <property type="component" value="Unassembled WGS sequence"/>
</dbReference>
<protein>
    <submittedName>
        <fullName evidence="1">Uncharacterized protein</fullName>
    </submittedName>
</protein>
<reference evidence="1 2" key="1">
    <citation type="submission" date="2024-10" db="EMBL/GenBank/DDBJ databases">
        <title>The Natural Products Discovery Center: Release of the First 8490 Sequenced Strains for Exploring Actinobacteria Biosynthetic Diversity.</title>
        <authorList>
            <person name="Kalkreuter E."/>
            <person name="Kautsar S.A."/>
            <person name="Yang D."/>
            <person name="Bader C.D."/>
            <person name="Teijaro C.N."/>
            <person name="Fluegel L."/>
            <person name="Davis C.M."/>
            <person name="Simpson J.R."/>
            <person name="Lauterbach L."/>
            <person name="Steele A.D."/>
            <person name="Gui C."/>
            <person name="Meng S."/>
            <person name="Li G."/>
            <person name="Viehrig K."/>
            <person name="Ye F."/>
            <person name="Su P."/>
            <person name="Kiefer A.F."/>
            <person name="Nichols A."/>
            <person name="Cepeda A.J."/>
            <person name="Yan W."/>
            <person name="Fan B."/>
            <person name="Jiang Y."/>
            <person name="Adhikari A."/>
            <person name="Zheng C.-J."/>
            <person name="Schuster L."/>
            <person name="Cowan T.M."/>
            <person name="Smanski M.J."/>
            <person name="Chevrette M.G."/>
            <person name="De Carvalho L.P.S."/>
            <person name="Shen B."/>
        </authorList>
    </citation>
    <scope>NUCLEOTIDE SEQUENCE [LARGE SCALE GENOMIC DNA]</scope>
    <source>
        <strain evidence="1 2">NPDC002593</strain>
    </source>
</reference>